<name>A0A1H7BYU0_9BACT</name>
<dbReference type="InterPro" id="IPR034660">
    <property type="entry name" value="DinB/YfiT-like"/>
</dbReference>
<dbReference type="Proteomes" id="UP000199403">
    <property type="component" value="Unassembled WGS sequence"/>
</dbReference>
<dbReference type="Gene3D" id="1.20.120.450">
    <property type="entry name" value="dinb family like domain"/>
    <property type="match status" value="1"/>
</dbReference>
<evidence type="ECO:0000313" key="1">
    <source>
        <dbReference type="EMBL" id="SEJ82631.1"/>
    </source>
</evidence>
<keyword evidence="2" id="KW-1185">Reference proteome</keyword>
<protein>
    <recommendedName>
        <fullName evidence="3">DinB superfamily protein</fullName>
    </recommendedName>
</protein>
<organism evidence="1 2">
    <name type="scientific">Cyclobacterium xiamenense</name>
    <dbReference type="NCBI Taxonomy" id="1297121"/>
    <lineage>
        <taxon>Bacteria</taxon>
        <taxon>Pseudomonadati</taxon>
        <taxon>Bacteroidota</taxon>
        <taxon>Cytophagia</taxon>
        <taxon>Cytophagales</taxon>
        <taxon>Cyclobacteriaceae</taxon>
        <taxon>Cyclobacterium</taxon>
    </lineage>
</organism>
<evidence type="ECO:0008006" key="3">
    <source>
        <dbReference type="Google" id="ProtNLM"/>
    </source>
</evidence>
<dbReference type="OrthoDB" id="980090at2"/>
<dbReference type="STRING" id="1416801.SAMN05192553_1213"/>
<dbReference type="EMBL" id="FNZH01000021">
    <property type="protein sequence ID" value="SEJ82631.1"/>
    <property type="molecule type" value="Genomic_DNA"/>
</dbReference>
<sequence>MTDKQKHIENNVKILRNELEQLFTFFEQGLDYYKMVYEFWNAKDILGHITFWHESFAKNISDLGKGNKPKPLKGKLSEVNKKSVETTKDESIENLIERLKNAQDTIEAFILEDKINMIPYKKGSRDYSKIEHLEVVSNHIHKHLKDIRKIYGKTNKQN</sequence>
<dbReference type="RefSeq" id="WP_092178942.1">
    <property type="nucleotide sequence ID" value="NZ_FNZH01000021.1"/>
</dbReference>
<evidence type="ECO:0000313" key="2">
    <source>
        <dbReference type="Proteomes" id="UP000199403"/>
    </source>
</evidence>
<reference evidence="2" key="1">
    <citation type="submission" date="2016-10" db="EMBL/GenBank/DDBJ databases">
        <authorList>
            <person name="Varghese N."/>
            <person name="Submissions S."/>
        </authorList>
    </citation>
    <scope>NUCLEOTIDE SEQUENCE [LARGE SCALE GENOMIC DNA]</scope>
    <source>
        <strain evidence="2">IBRC-M 10761</strain>
    </source>
</reference>
<proteinExistence type="predicted"/>
<gene>
    <name evidence="1" type="ORF">SAMN05192553_1213</name>
</gene>
<accession>A0A1H7BYU0</accession>
<dbReference type="AlphaFoldDB" id="A0A1H7BYU0"/>
<dbReference type="SUPFAM" id="SSF109854">
    <property type="entry name" value="DinB/YfiT-like putative metalloenzymes"/>
    <property type="match status" value="1"/>
</dbReference>